<dbReference type="PANTHER" id="PTHR43390:SF8">
    <property type="entry name" value="SIGNAL PEPTIDASE I"/>
    <property type="match status" value="1"/>
</dbReference>
<feature type="active site" evidence="4">
    <location>
        <position position="41"/>
    </location>
</feature>
<keyword evidence="3 5" id="KW-0378">Hydrolase</keyword>
<evidence type="ECO:0000256" key="5">
    <source>
        <dbReference type="RuleBase" id="RU362042"/>
    </source>
</evidence>
<dbReference type="SUPFAM" id="SSF51306">
    <property type="entry name" value="LexA/Signal peptidase"/>
    <property type="match status" value="1"/>
</dbReference>
<dbReference type="EC" id="3.4.21.89" evidence="5"/>
<feature type="domain" description="Peptidase S26" evidence="6">
    <location>
        <begin position="11"/>
        <end position="178"/>
    </location>
</feature>
<dbReference type="PROSITE" id="PS00761">
    <property type="entry name" value="SPASE_I_3"/>
    <property type="match status" value="1"/>
</dbReference>
<keyword evidence="2 5" id="KW-0645">Protease</keyword>
<dbReference type="RefSeq" id="WP_194563275.1">
    <property type="nucleotide sequence ID" value="NZ_JADKPV010000005.1"/>
</dbReference>
<dbReference type="EMBL" id="JADKPV010000005">
    <property type="protein sequence ID" value="MBF4501799.1"/>
    <property type="molecule type" value="Genomic_DNA"/>
</dbReference>
<comment type="similarity">
    <text evidence="5">Belongs to the peptidase S26 family.</text>
</comment>
<dbReference type="GO" id="GO:0004252">
    <property type="term" value="F:serine-type endopeptidase activity"/>
    <property type="evidence" value="ECO:0007669"/>
    <property type="project" value="InterPro"/>
</dbReference>
<keyword evidence="5" id="KW-0812">Transmembrane</keyword>
<dbReference type="NCBIfam" id="TIGR02227">
    <property type="entry name" value="sigpep_I_bact"/>
    <property type="match status" value="1"/>
</dbReference>
<evidence type="ECO:0000256" key="2">
    <source>
        <dbReference type="ARBA" id="ARBA00022670"/>
    </source>
</evidence>
<accession>A0A8J7KLV6</accession>
<dbReference type="PRINTS" id="PR00727">
    <property type="entry name" value="LEADERPTASE"/>
</dbReference>
<dbReference type="PANTHER" id="PTHR43390">
    <property type="entry name" value="SIGNAL PEPTIDASE I"/>
    <property type="match status" value="1"/>
</dbReference>
<name>A0A8J7KLV6_9BACL</name>
<keyword evidence="8" id="KW-1185">Reference proteome</keyword>
<dbReference type="InterPro" id="IPR019756">
    <property type="entry name" value="Pept_S26A_signal_pept_1_Ser-AS"/>
</dbReference>
<comment type="catalytic activity">
    <reaction evidence="5">
        <text>Cleavage of hydrophobic, N-terminal signal or leader sequences from secreted and periplasmic proteins.</text>
        <dbReference type="EC" id="3.4.21.89"/>
    </reaction>
</comment>
<dbReference type="InterPro" id="IPR019533">
    <property type="entry name" value="Peptidase_S26"/>
</dbReference>
<keyword evidence="5" id="KW-0472">Membrane</keyword>
<evidence type="ECO:0000313" key="8">
    <source>
        <dbReference type="Proteomes" id="UP000622653"/>
    </source>
</evidence>
<dbReference type="GO" id="GO:0005886">
    <property type="term" value="C:plasma membrane"/>
    <property type="evidence" value="ECO:0007669"/>
    <property type="project" value="UniProtKB-SubCell"/>
</dbReference>
<sequence>MEKVKEKNEWIGWVKAIGLAVMLAFVIRFFLFVPIVVEGSSMMPTLEEDDIVVVNKIGAKFVEYNRFDVIVFETNEETHYIKRIIGVQGDHIEYENGKLFINGEHYEESYLEDYKEVLINNGTLTEDFTLEAYLGETVVPDGHYFVLGDNRQRSEDSRNPRIGFVPKEKILGTAEVVLFPFHHFKAIK</sequence>
<dbReference type="AlphaFoldDB" id="A0A8J7KLV6"/>
<comment type="subcellular location">
    <subcellularLocation>
        <location evidence="1">Cell membrane</location>
        <topology evidence="1">Single-pass type II membrane protein</topology>
    </subcellularLocation>
    <subcellularLocation>
        <location evidence="5">Membrane</location>
        <topology evidence="5">Single-pass type II membrane protein</topology>
    </subcellularLocation>
</comment>
<dbReference type="Pfam" id="PF10502">
    <property type="entry name" value="Peptidase_S26"/>
    <property type="match status" value="1"/>
</dbReference>
<comment type="caution">
    <text evidence="7">The sequence shown here is derived from an EMBL/GenBank/DDBJ whole genome shotgun (WGS) entry which is preliminary data.</text>
</comment>
<feature type="transmembrane region" description="Helical" evidence="5">
    <location>
        <begin position="12"/>
        <end position="37"/>
    </location>
</feature>
<dbReference type="InterPro" id="IPR019758">
    <property type="entry name" value="Pept_S26A_signal_pept_1_CS"/>
</dbReference>
<reference evidence="7" key="1">
    <citation type="submission" date="2020-11" db="EMBL/GenBank/DDBJ databases">
        <title>Multidrug resistant novel bacterium Savagea serpentis sp. nov., isolated from the scats of a vine snake (Ahaetulla nasuta).</title>
        <authorList>
            <person name="Venkata Ramana V."/>
            <person name="Vikas Patil S."/>
            <person name="Yogita Lugani V."/>
        </authorList>
    </citation>
    <scope>NUCLEOTIDE SEQUENCE</scope>
    <source>
        <strain evidence="7">SN6</strain>
    </source>
</reference>
<organism evidence="7 8">
    <name type="scientific">Savagea serpentis</name>
    <dbReference type="NCBI Taxonomy" id="2785297"/>
    <lineage>
        <taxon>Bacteria</taxon>
        <taxon>Bacillati</taxon>
        <taxon>Bacillota</taxon>
        <taxon>Bacilli</taxon>
        <taxon>Bacillales</taxon>
        <taxon>Caryophanaceae</taxon>
        <taxon>Savagea</taxon>
    </lineage>
</organism>
<proteinExistence type="inferred from homology"/>
<feature type="active site" evidence="4">
    <location>
        <position position="82"/>
    </location>
</feature>
<evidence type="ECO:0000256" key="1">
    <source>
        <dbReference type="ARBA" id="ARBA00004401"/>
    </source>
</evidence>
<dbReference type="InterPro" id="IPR000223">
    <property type="entry name" value="Pept_S26A_signal_pept_1"/>
</dbReference>
<keyword evidence="5" id="KW-1133">Transmembrane helix</keyword>
<gene>
    <name evidence="7" type="primary">lepB</name>
    <name evidence="7" type="ORF">IRY55_10515</name>
</gene>
<dbReference type="CDD" id="cd06530">
    <property type="entry name" value="S26_SPase_I"/>
    <property type="match status" value="1"/>
</dbReference>
<dbReference type="Proteomes" id="UP000622653">
    <property type="component" value="Unassembled WGS sequence"/>
</dbReference>
<dbReference type="InterPro" id="IPR036286">
    <property type="entry name" value="LexA/Signal_pep-like_sf"/>
</dbReference>
<dbReference type="Gene3D" id="2.10.109.10">
    <property type="entry name" value="Umud Fragment, subunit A"/>
    <property type="match status" value="1"/>
</dbReference>
<dbReference type="PROSITE" id="PS00501">
    <property type="entry name" value="SPASE_I_1"/>
    <property type="match status" value="1"/>
</dbReference>
<evidence type="ECO:0000313" key="7">
    <source>
        <dbReference type="EMBL" id="MBF4501799.1"/>
    </source>
</evidence>
<evidence type="ECO:0000259" key="6">
    <source>
        <dbReference type="Pfam" id="PF10502"/>
    </source>
</evidence>
<evidence type="ECO:0000256" key="4">
    <source>
        <dbReference type="PIRSR" id="PIRSR600223-1"/>
    </source>
</evidence>
<evidence type="ECO:0000256" key="3">
    <source>
        <dbReference type="ARBA" id="ARBA00022801"/>
    </source>
</evidence>
<protein>
    <recommendedName>
        <fullName evidence="5">Signal peptidase I</fullName>
        <ecNumber evidence="5">3.4.21.89</ecNumber>
    </recommendedName>
</protein>
<dbReference type="GO" id="GO:0009003">
    <property type="term" value="F:signal peptidase activity"/>
    <property type="evidence" value="ECO:0007669"/>
    <property type="project" value="UniProtKB-EC"/>
</dbReference>
<dbReference type="GO" id="GO:0006465">
    <property type="term" value="P:signal peptide processing"/>
    <property type="evidence" value="ECO:0007669"/>
    <property type="project" value="InterPro"/>
</dbReference>